<sequence>MRTYPHQEDKEEYSHAICIASSYGLERHRRADAQTVFDLMDQFRQAKAAPKFDEVLIFGNIDFWKDIEGQVIHDAYAKLVDLLKSKNTAGNFKDTNDGGGIYSLKIDNSILKATNIG</sequence>
<dbReference type="Proteomes" id="UP000637980">
    <property type="component" value="Unassembled WGS sequence"/>
</dbReference>
<reference evidence="2" key="1">
    <citation type="journal article" date="2019" name="Int. J. Syst. Evol. Microbiol.">
        <title>The Global Catalogue of Microorganisms (GCM) 10K type strain sequencing project: providing services to taxonomists for standard genome sequencing and annotation.</title>
        <authorList>
            <consortium name="The Broad Institute Genomics Platform"/>
            <consortium name="The Broad Institute Genome Sequencing Center for Infectious Disease"/>
            <person name="Wu L."/>
            <person name="Ma J."/>
        </authorList>
    </citation>
    <scope>NUCLEOTIDE SEQUENCE [LARGE SCALE GENOMIC DNA]</scope>
    <source>
        <strain evidence="2">KCTC 12861</strain>
    </source>
</reference>
<organism evidence="1 2">
    <name type="scientific">Pseudovibrio japonicus</name>
    <dbReference type="NCBI Taxonomy" id="366534"/>
    <lineage>
        <taxon>Bacteria</taxon>
        <taxon>Pseudomonadati</taxon>
        <taxon>Pseudomonadota</taxon>
        <taxon>Alphaproteobacteria</taxon>
        <taxon>Hyphomicrobiales</taxon>
        <taxon>Stappiaceae</taxon>
        <taxon>Pseudovibrio</taxon>
    </lineage>
</organism>
<name>A0ABQ3EK07_9HYPH</name>
<accession>A0ABQ3EK07</accession>
<comment type="caution">
    <text evidence="1">The sequence shown here is derived from an EMBL/GenBank/DDBJ whole genome shotgun (WGS) entry which is preliminary data.</text>
</comment>
<dbReference type="EMBL" id="BMXE01000005">
    <property type="protein sequence ID" value="GHB38294.1"/>
    <property type="molecule type" value="Genomic_DNA"/>
</dbReference>
<keyword evidence="2" id="KW-1185">Reference proteome</keyword>
<evidence type="ECO:0000313" key="2">
    <source>
        <dbReference type="Proteomes" id="UP000637980"/>
    </source>
</evidence>
<evidence type="ECO:0000313" key="1">
    <source>
        <dbReference type="EMBL" id="GHB38294.1"/>
    </source>
</evidence>
<proteinExistence type="predicted"/>
<protein>
    <submittedName>
        <fullName evidence="1">Uncharacterized protein</fullName>
    </submittedName>
</protein>
<dbReference type="RefSeq" id="WP_189437576.1">
    <property type="nucleotide sequence ID" value="NZ_BMXE01000005.1"/>
</dbReference>
<gene>
    <name evidence="1" type="ORF">GCM10007094_29600</name>
</gene>